<keyword evidence="1" id="KW-0812">Transmembrane</keyword>
<dbReference type="AlphaFoldDB" id="A0A6P2VSJ6"/>
<protein>
    <submittedName>
        <fullName evidence="2">Uncharacterized protein</fullName>
    </submittedName>
</protein>
<dbReference type="Proteomes" id="UP000494110">
    <property type="component" value="Unassembled WGS sequence"/>
</dbReference>
<keyword evidence="1" id="KW-0472">Membrane</keyword>
<feature type="transmembrane region" description="Helical" evidence="1">
    <location>
        <begin position="98"/>
        <end position="118"/>
    </location>
</feature>
<reference evidence="2 3" key="1">
    <citation type="submission" date="2019-09" db="EMBL/GenBank/DDBJ databases">
        <authorList>
            <person name="Depoorter E."/>
        </authorList>
    </citation>
    <scope>NUCLEOTIDE SEQUENCE [LARGE SCALE GENOMIC DNA]</scope>
    <source>
        <strain evidence="2">R-39750</strain>
    </source>
</reference>
<gene>
    <name evidence="2" type="ORF">BLA39750_01233</name>
</gene>
<organism evidence="2 3">
    <name type="scientific">Burkholderia lata (strain ATCC 17760 / DSM 23089 / LMG 22485 / NCIMB 9086 / R18194 / 383)</name>
    <dbReference type="NCBI Taxonomy" id="482957"/>
    <lineage>
        <taxon>Bacteria</taxon>
        <taxon>Pseudomonadati</taxon>
        <taxon>Pseudomonadota</taxon>
        <taxon>Betaproteobacteria</taxon>
        <taxon>Burkholderiales</taxon>
        <taxon>Burkholderiaceae</taxon>
        <taxon>Burkholderia</taxon>
        <taxon>Burkholderia cepacia complex</taxon>
    </lineage>
</organism>
<proteinExistence type="predicted"/>
<sequence length="147" mass="16354">MEHMVDFLSLEGWLIQVFYVLVLGGLCGWLYGATVRCRYSTRSGKAIGTGGALLALIGFDSSADAVFEYIRFGLGVLPENTDPDVWNRIHQVHGFTHIPVVVAIAMGLLGLGMVWWGVRSPCFTTPDMQSARKKDLVRQNANYYARR</sequence>
<accession>A0A6P2VSJ6</accession>
<dbReference type="EMBL" id="CABVQN010000004">
    <property type="protein sequence ID" value="VWC81497.1"/>
    <property type="molecule type" value="Genomic_DNA"/>
</dbReference>
<name>A0A6P2VSJ6_BURL3</name>
<evidence type="ECO:0000256" key="1">
    <source>
        <dbReference type="SAM" id="Phobius"/>
    </source>
</evidence>
<feature type="transmembrane region" description="Helical" evidence="1">
    <location>
        <begin position="12"/>
        <end position="32"/>
    </location>
</feature>
<evidence type="ECO:0000313" key="2">
    <source>
        <dbReference type="EMBL" id="VWC81497.1"/>
    </source>
</evidence>
<keyword evidence="1" id="KW-1133">Transmembrane helix</keyword>
<evidence type="ECO:0000313" key="3">
    <source>
        <dbReference type="Proteomes" id="UP000494110"/>
    </source>
</evidence>